<accession>A0A9W6UBU0</accession>
<name>A0A9W6UBU0_9STRA</name>
<evidence type="ECO:0000313" key="2">
    <source>
        <dbReference type="Proteomes" id="UP001165083"/>
    </source>
</evidence>
<dbReference type="AlphaFoldDB" id="A0A9W6UBU0"/>
<comment type="caution">
    <text evidence="1">The sequence shown here is derived from an EMBL/GenBank/DDBJ whole genome shotgun (WGS) entry which is preliminary data.</text>
</comment>
<dbReference type="Proteomes" id="UP001165083">
    <property type="component" value="Unassembled WGS sequence"/>
</dbReference>
<keyword evidence="2" id="KW-1185">Reference proteome</keyword>
<protein>
    <submittedName>
        <fullName evidence="1">Unnamed protein product</fullName>
    </submittedName>
</protein>
<gene>
    <name evidence="1" type="ORF">Plil01_001242000</name>
</gene>
<sequence>MQSAEFNSLQKKKLGYIRDWVKTNLGASVLEQLTTLTCFSGNKKCGTRKELVELLMVLIALATYTDEDYQEKTKSGILDEVKQKVDEVWEDGKDKVGLKTRRFGPQQKGCQPPEKDSSTEGSFWKSVYWSRRTEICLRVLTDRSIISGQIVDLYTKLEPTEAASLRQLAGKTLHEEIVSKIKSEEFVSQALGEKWRHISDSEIQELVMVAAMRAQYGNVIQPGNTANLDHKRIVGLEVLLKINSTIVHERASCKWLHKVLHHANSMLSAYTPKTISTKATALLLAATNRDLNGCERPEKKSKVSLFLVQTARFVWSMKRGEKGEFFGAFERTLNKLDGSIWKTG</sequence>
<proteinExistence type="predicted"/>
<reference evidence="1" key="1">
    <citation type="submission" date="2023-04" db="EMBL/GenBank/DDBJ databases">
        <title>Phytophthora lilii NBRC 32176.</title>
        <authorList>
            <person name="Ichikawa N."/>
            <person name="Sato H."/>
            <person name="Tonouchi N."/>
        </authorList>
    </citation>
    <scope>NUCLEOTIDE SEQUENCE</scope>
    <source>
        <strain evidence="1">NBRC 32176</strain>
    </source>
</reference>
<evidence type="ECO:0000313" key="1">
    <source>
        <dbReference type="EMBL" id="GMF29298.1"/>
    </source>
</evidence>
<dbReference type="EMBL" id="BSXW01000767">
    <property type="protein sequence ID" value="GMF29298.1"/>
    <property type="molecule type" value="Genomic_DNA"/>
</dbReference>
<organism evidence="1 2">
    <name type="scientific">Phytophthora lilii</name>
    <dbReference type="NCBI Taxonomy" id="2077276"/>
    <lineage>
        <taxon>Eukaryota</taxon>
        <taxon>Sar</taxon>
        <taxon>Stramenopiles</taxon>
        <taxon>Oomycota</taxon>
        <taxon>Peronosporomycetes</taxon>
        <taxon>Peronosporales</taxon>
        <taxon>Peronosporaceae</taxon>
        <taxon>Phytophthora</taxon>
    </lineage>
</organism>